<evidence type="ECO:0000313" key="2">
    <source>
        <dbReference type="EMBL" id="KAH0859186.1"/>
    </source>
</evidence>
<dbReference type="EMBL" id="JAGKQM010000019">
    <property type="protein sequence ID" value="KAH0859186.1"/>
    <property type="molecule type" value="Genomic_DNA"/>
</dbReference>
<name>A0ABQ7XTD0_BRANA</name>
<dbReference type="Proteomes" id="UP000824890">
    <property type="component" value="Unassembled WGS sequence"/>
</dbReference>
<reference evidence="2 3" key="1">
    <citation type="submission" date="2021-05" db="EMBL/GenBank/DDBJ databases">
        <title>Genome Assembly of Synthetic Allotetraploid Brassica napus Reveals Homoeologous Exchanges between Subgenomes.</title>
        <authorList>
            <person name="Davis J.T."/>
        </authorList>
    </citation>
    <scope>NUCLEOTIDE SEQUENCE [LARGE SCALE GENOMIC DNA]</scope>
    <source>
        <strain evidence="3">cv. Da-Ae</strain>
        <tissue evidence="2">Seedling</tissue>
    </source>
</reference>
<organism evidence="2 3">
    <name type="scientific">Brassica napus</name>
    <name type="common">Rape</name>
    <dbReference type="NCBI Taxonomy" id="3708"/>
    <lineage>
        <taxon>Eukaryota</taxon>
        <taxon>Viridiplantae</taxon>
        <taxon>Streptophyta</taxon>
        <taxon>Embryophyta</taxon>
        <taxon>Tracheophyta</taxon>
        <taxon>Spermatophyta</taxon>
        <taxon>Magnoliopsida</taxon>
        <taxon>eudicotyledons</taxon>
        <taxon>Gunneridae</taxon>
        <taxon>Pentapetalae</taxon>
        <taxon>rosids</taxon>
        <taxon>malvids</taxon>
        <taxon>Brassicales</taxon>
        <taxon>Brassicaceae</taxon>
        <taxon>Brassiceae</taxon>
        <taxon>Brassica</taxon>
    </lineage>
</organism>
<proteinExistence type="predicted"/>
<sequence>PGLCRETVVTRILRFWEAMSVNKDEELLGVEMVMLMFTFQRKYSSSGGINAAHVHQSGNNDSGEMRTTSSTGVLQGEPVPAGSLVRVHKLRRMCPSKKKQCSMHCI</sequence>
<protein>
    <submittedName>
        <fullName evidence="2">Uncharacterized protein</fullName>
    </submittedName>
</protein>
<feature type="region of interest" description="Disordered" evidence="1">
    <location>
        <begin position="56"/>
        <end position="78"/>
    </location>
</feature>
<evidence type="ECO:0000313" key="3">
    <source>
        <dbReference type="Proteomes" id="UP000824890"/>
    </source>
</evidence>
<feature type="non-terminal residue" evidence="2">
    <location>
        <position position="1"/>
    </location>
</feature>
<comment type="caution">
    <text evidence="2">The sequence shown here is derived from an EMBL/GenBank/DDBJ whole genome shotgun (WGS) entry which is preliminary data.</text>
</comment>
<gene>
    <name evidence="2" type="ORF">HID58_087447</name>
</gene>
<feature type="compositionally biased region" description="Polar residues" evidence="1">
    <location>
        <begin position="56"/>
        <end position="73"/>
    </location>
</feature>
<keyword evidence="3" id="KW-1185">Reference proteome</keyword>
<accession>A0ABQ7XTD0</accession>
<evidence type="ECO:0000256" key="1">
    <source>
        <dbReference type="SAM" id="MobiDB-lite"/>
    </source>
</evidence>